<gene>
    <name evidence="1" type="ORF">H5410_028823</name>
</gene>
<sequence>MRAFAISLQKVHLQDVKVLREASINLEYGLADTLRENCGCEVFENIDSVAKQESYVILQKKIPQSWWIDLPGIVVPVGGGRYPWS</sequence>
<dbReference type="EMBL" id="JACXVP010000005">
    <property type="protein sequence ID" value="KAG5607331.1"/>
    <property type="molecule type" value="Genomic_DNA"/>
</dbReference>
<protein>
    <submittedName>
        <fullName evidence="1">Uncharacterized protein</fullName>
    </submittedName>
</protein>
<dbReference type="AlphaFoldDB" id="A0A9J5Z312"/>
<dbReference type="Proteomes" id="UP000824120">
    <property type="component" value="Chromosome 5"/>
</dbReference>
<accession>A0A9J5Z312</accession>
<evidence type="ECO:0000313" key="1">
    <source>
        <dbReference type="EMBL" id="KAG5607331.1"/>
    </source>
</evidence>
<comment type="caution">
    <text evidence="1">The sequence shown here is derived from an EMBL/GenBank/DDBJ whole genome shotgun (WGS) entry which is preliminary data.</text>
</comment>
<proteinExistence type="predicted"/>
<evidence type="ECO:0000313" key="2">
    <source>
        <dbReference type="Proteomes" id="UP000824120"/>
    </source>
</evidence>
<keyword evidence="2" id="KW-1185">Reference proteome</keyword>
<organism evidence="1 2">
    <name type="scientific">Solanum commersonii</name>
    <name type="common">Commerson's wild potato</name>
    <name type="synonym">Commerson's nightshade</name>
    <dbReference type="NCBI Taxonomy" id="4109"/>
    <lineage>
        <taxon>Eukaryota</taxon>
        <taxon>Viridiplantae</taxon>
        <taxon>Streptophyta</taxon>
        <taxon>Embryophyta</taxon>
        <taxon>Tracheophyta</taxon>
        <taxon>Spermatophyta</taxon>
        <taxon>Magnoliopsida</taxon>
        <taxon>eudicotyledons</taxon>
        <taxon>Gunneridae</taxon>
        <taxon>Pentapetalae</taxon>
        <taxon>asterids</taxon>
        <taxon>lamiids</taxon>
        <taxon>Solanales</taxon>
        <taxon>Solanaceae</taxon>
        <taxon>Solanoideae</taxon>
        <taxon>Solaneae</taxon>
        <taxon>Solanum</taxon>
    </lineage>
</organism>
<name>A0A9J5Z312_SOLCO</name>
<reference evidence="1 2" key="1">
    <citation type="submission" date="2020-09" db="EMBL/GenBank/DDBJ databases">
        <title>De no assembly of potato wild relative species, Solanum commersonii.</title>
        <authorList>
            <person name="Cho K."/>
        </authorList>
    </citation>
    <scope>NUCLEOTIDE SEQUENCE [LARGE SCALE GENOMIC DNA]</scope>
    <source>
        <strain evidence="1">LZ3.2</strain>
        <tissue evidence="1">Leaf</tissue>
    </source>
</reference>